<dbReference type="AlphaFoldDB" id="A0A2P6RC26"/>
<dbReference type="OMA" id="DICHLNI"/>
<dbReference type="InterPro" id="IPR036047">
    <property type="entry name" value="F-box-like_dom_sf"/>
</dbReference>
<feature type="domain" description="F-box" evidence="1">
    <location>
        <begin position="19"/>
        <end position="67"/>
    </location>
</feature>
<dbReference type="OrthoDB" id="1148828at2759"/>
<dbReference type="Proteomes" id="UP000238479">
    <property type="component" value="Chromosome 3"/>
</dbReference>
<dbReference type="InterPro" id="IPR055411">
    <property type="entry name" value="LRR_FXL15/At3g58940/PEG3-like"/>
</dbReference>
<name>A0A2P6RC26_ROSCH</name>
<protein>
    <submittedName>
        <fullName evidence="2">Putative F-box domain, FBD domain, leucine-rich repeat domain, L domain-containing protein</fullName>
    </submittedName>
</protein>
<proteinExistence type="predicted"/>
<dbReference type="SUPFAM" id="SSF81383">
    <property type="entry name" value="F-box domain"/>
    <property type="match status" value="1"/>
</dbReference>
<comment type="caution">
    <text evidence="2">The sequence shown here is derived from an EMBL/GenBank/DDBJ whole genome shotgun (WGS) entry which is preliminary data.</text>
</comment>
<evidence type="ECO:0000313" key="3">
    <source>
        <dbReference type="Proteomes" id="UP000238479"/>
    </source>
</evidence>
<dbReference type="Gene3D" id="3.80.10.10">
    <property type="entry name" value="Ribonuclease Inhibitor"/>
    <property type="match status" value="1"/>
</dbReference>
<evidence type="ECO:0000259" key="1">
    <source>
        <dbReference type="PROSITE" id="PS50181"/>
    </source>
</evidence>
<keyword evidence="3" id="KW-1185">Reference proteome</keyword>
<dbReference type="PANTHER" id="PTHR31900:SF30">
    <property type="entry name" value="SUPERFAMILY PROTEIN, PUTATIVE-RELATED"/>
    <property type="match status" value="1"/>
</dbReference>
<dbReference type="InterPro" id="IPR001810">
    <property type="entry name" value="F-box_dom"/>
</dbReference>
<dbReference type="Pfam" id="PF24758">
    <property type="entry name" value="LRR_At5g56370"/>
    <property type="match status" value="1"/>
</dbReference>
<dbReference type="InterPro" id="IPR050232">
    <property type="entry name" value="FBL13/AtMIF1-like"/>
</dbReference>
<sequence length="491" mass="56120">MATASCEGEGGCTESENMIGTLGNLPDPVVHHIVSFLAITDLTRFGCVSRKCRELYLSVPSLNFDEFSLANTSSCYKRMKLLRSLDKFLIHRGENKMHKFRIRWVPLEYVDHETPCFCGCNEKSRTMAWLHYAVRCNVQVLDLEISIFEDETPLAFPCCIFPCESLRSLSVDMNCKIQIPSFTFVSNLTYLELTNVEIEEESFFKWISQSCKCIEVLNLEDVHGLKNINIESSSLKSLYFEYTFSQTSICHLNISGEKLGNITIVWGFDSPSNKSFNVSAPNLKSFYWVGNLMIHSYMRELVGLEEVGFYLEPEEDEIDHVLDDIGTSHKRSFLVIKEDAMKELYKRGISPTSFGNICYLRLHIGSFVSDLVPSMVFLFGAMTNLSTLYIKSTPPLYDFGSNTSGFDMGYWEQQNLGFIYKLKEVTIELSNGSNGMELARYILEHAQCLEKMVVVYLPHQCDIVKRMLDRSKMISSGTVVFKENRCKRKLV</sequence>
<dbReference type="EMBL" id="PDCK01000041">
    <property type="protein sequence ID" value="PRQ43975.1"/>
    <property type="molecule type" value="Genomic_DNA"/>
</dbReference>
<evidence type="ECO:0000313" key="2">
    <source>
        <dbReference type="EMBL" id="PRQ43975.1"/>
    </source>
</evidence>
<dbReference type="InterPro" id="IPR006566">
    <property type="entry name" value="FBD"/>
</dbReference>
<dbReference type="PANTHER" id="PTHR31900">
    <property type="entry name" value="F-BOX/RNI SUPERFAMILY PROTEIN-RELATED"/>
    <property type="match status" value="1"/>
</dbReference>
<gene>
    <name evidence="2" type="ORF">RchiOBHm_Chr3g0474111</name>
</gene>
<dbReference type="CDD" id="cd09917">
    <property type="entry name" value="F-box_SF"/>
    <property type="match status" value="1"/>
</dbReference>
<dbReference type="PROSITE" id="PS50181">
    <property type="entry name" value="FBOX"/>
    <property type="match status" value="1"/>
</dbReference>
<accession>A0A2P6RC26</accession>
<reference evidence="2 3" key="1">
    <citation type="journal article" date="2018" name="Nat. Genet.">
        <title>The Rosa genome provides new insights in the design of modern roses.</title>
        <authorList>
            <person name="Bendahmane M."/>
        </authorList>
    </citation>
    <scope>NUCLEOTIDE SEQUENCE [LARGE SCALE GENOMIC DNA]</scope>
    <source>
        <strain evidence="3">cv. Old Blush</strain>
    </source>
</reference>
<organism evidence="2 3">
    <name type="scientific">Rosa chinensis</name>
    <name type="common">China rose</name>
    <dbReference type="NCBI Taxonomy" id="74649"/>
    <lineage>
        <taxon>Eukaryota</taxon>
        <taxon>Viridiplantae</taxon>
        <taxon>Streptophyta</taxon>
        <taxon>Embryophyta</taxon>
        <taxon>Tracheophyta</taxon>
        <taxon>Spermatophyta</taxon>
        <taxon>Magnoliopsida</taxon>
        <taxon>eudicotyledons</taxon>
        <taxon>Gunneridae</taxon>
        <taxon>Pentapetalae</taxon>
        <taxon>rosids</taxon>
        <taxon>fabids</taxon>
        <taxon>Rosales</taxon>
        <taxon>Rosaceae</taxon>
        <taxon>Rosoideae</taxon>
        <taxon>Rosoideae incertae sedis</taxon>
        <taxon>Rosa</taxon>
    </lineage>
</organism>
<dbReference type="Pfam" id="PF00646">
    <property type="entry name" value="F-box"/>
    <property type="match status" value="1"/>
</dbReference>
<dbReference type="SUPFAM" id="SSF52047">
    <property type="entry name" value="RNI-like"/>
    <property type="match status" value="1"/>
</dbReference>
<dbReference type="InterPro" id="IPR032675">
    <property type="entry name" value="LRR_dom_sf"/>
</dbReference>
<dbReference type="Gramene" id="PRQ43975">
    <property type="protein sequence ID" value="PRQ43975"/>
    <property type="gene ID" value="RchiOBHm_Chr3g0474111"/>
</dbReference>
<dbReference type="Pfam" id="PF08387">
    <property type="entry name" value="FBD"/>
    <property type="match status" value="1"/>
</dbReference>